<evidence type="ECO:0000313" key="9">
    <source>
        <dbReference type="Proteomes" id="UP000075613"/>
    </source>
</evidence>
<dbReference type="Gene3D" id="3.40.140.10">
    <property type="entry name" value="Cytidine Deaminase, domain 2"/>
    <property type="match status" value="1"/>
</dbReference>
<keyword evidence="2" id="KW-0479">Metal-binding</keyword>
<feature type="domain" description="THIF-type NAD/FAD binding fold" evidence="6">
    <location>
        <begin position="371"/>
        <end position="467"/>
    </location>
</feature>
<evidence type="ECO:0000256" key="3">
    <source>
        <dbReference type="ARBA" id="ARBA00022801"/>
    </source>
</evidence>
<keyword evidence="1" id="KW-0645">Protease</keyword>
<organism evidence="8 9">
    <name type="scientific">Paraburkholderia monticola</name>
    <dbReference type="NCBI Taxonomy" id="1399968"/>
    <lineage>
        <taxon>Bacteria</taxon>
        <taxon>Pseudomonadati</taxon>
        <taxon>Pseudomonadota</taxon>
        <taxon>Betaproteobacteria</taxon>
        <taxon>Burkholderiales</taxon>
        <taxon>Burkholderiaceae</taxon>
        <taxon>Paraburkholderia</taxon>
    </lineage>
</organism>
<dbReference type="Pfam" id="PF14457">
    <property type="entry name" value="Prok-E2_A"/>
    <property type="match status" value="1"/>
</dbReference>
<comment type="caution">
    <text evidence="8">The sequence shown here is derived from an EMBL/GenBank/DDBJ whole genome shotgun (WGS) entry which is preliminary data.</text>
</comment>
<keyword evidence="9" id="KW-1185">Reference proteome</keyword>
<keyword evidence="4" id="KW-0862">Zinc</keyword>
<sequence>MTEYHELPGFSELEADEEPAIPRAKSLVRAIERSRDFSLIKVLRATSTDGHQLDCLVVDVETDEVPPDNPHGILYRERVALCVSDNPSDLVEVLAMRKDFPVLMHQNHGYYEGPASLCLYFESAVSVLRTWTPEAFLRRIQWWLARSARDELHPADQPVEHLFFSSNYELVLPRNYDELRNSGEYRFGLNKKANRADEGLTCELVPIPVAADLPQGNITPIEIELPPVVHGAITRDPDTLGALDTILEQRGVDFASLLKDMVRDRVGGRAQNKPANKETTVLLLHIPICRVEGGEPQAMGHRAFFIPVSVLDLGVSIGLLTFANGTYAPHLGGGADTGIWRTQAILPMEVLQKNDADQFRRQSGIDSAGPKAVLIGAGSLGSAMLNLWGRAGWGTWTVIDNDHVKPHNLTRHVALDEHIGHEKVDVAAKLHRAAVGEATSVTPLNANALDFGNQALSAALSASELVIDVSTTLDYPRAASSVDAFARHASAFVTPDGNGAVLLMEDTARAVRLRSLEAQYYRAIINNDWGRDHLGTNTDTFWSGNSCRDISLAMPYWRIATQAGTLAEQVVLLSARKDSQIRIWQRDPERGSVQAYDVPVCSERQLIFDEFKLYVDTGVEAELRSLRKDAFPNETGGILLGYYDFNVGAAVVVAGLSAPHDSVSTPTSFKRGTAGVADAVAEAHRRTNGVVGYIGEWHSHPPGCSASPSREDLVQLAHLAHGMLDDGLPAVQLIIGEEDVRILQAIAYD</sequence>
<evidence type="ECO:0000313" key="8">
    <source>
        <dbReference type="EMBL" id="KXU91131.1"/>
    </source>
</evidence>
<evidence type="ECO:0000256" key="1">
    <source>
        <dbReference type="ARBA" id="ARBA00022670"/>
    </source>
</evidence>
<dbReference type="GO" id="GO:0046872">
    <property type="term" value="F:metal ion binding"/>
    <property type="evidence" value="ECO:0007669"/>
    <property type="project" value="UniProtKB-KW"/>
</dbReference>
<gene>
    <name evidence="8" type="ORF">CI15_00625</name>
</gene>
<evidence type="ECO:0000256" key="5">
    <source>
        <dbReference type="ARBA" id="ARBA00023049"/>
    </source>
</evidence>
<keyword evidence="3" id="KW-0378">Hydrolase</keyword>
<evidence type="ECO:0000256" key="4">
    <source>
        <dbReference type="ARBA" id="ARBA00022833"/>
    </source>
</evidence>
<dbReference type="SUPFAM" id="SSF102712">
    <property type="entry name" value="JAB1/MPN domain"/>
    <property type="match status" value="1"/>
</dbReference>
<dbReference type="InterPro" id="IPR000594">
    <property type="entry name" value="ThiF_NAD_FAD-bd"/>
</dbReference>
<dbReference type="InterPro" id="IPR035985">
    <property type="entry name" value="Ubiquitin-activating_enz"/>
</dbReference>
<dbReference type="RefSeq" id="WP_062123154.1">
    <property type="nucleotide sequence ID" value="NZ_LRBG01000001.1"/>
</dbReference>
<protein>
    <recommendedName>
        <fullName evidence="10">Thiamine biosynthesis protein ThiF</fullName>
    </recommendedName>
</protein>
<evidence type="ECO:0000256" key="2">
    <source>
        <dbReference type="ARBA" id="ARBA00022723"/>
    </source>
</evidence>
<dbReference type="GO" id="GO:0008237">
    <property type="term" value="F:metallopeptidase activity"/>
    <property type="evidence" value="ECO:0007669"/>
    <property type="project" value="UniProtKB-KW"/>
</dbReference>
<dbReference type="AlphaFoldDB" id="A0A149Q1C7"/>
<dbReference type="GO" id="GO:0006508">
    <property type="term" value="P:proteolysis"/>
    <property type="evidence" value="ECO:0007669"/>
    <property type="project" value="UniProtKB-KW"/>
</dbReference>
<accession>A0A149Q1C7</accession>
<dbReference type="SUPFAM" id="SSF69572">
    <property type="entry name" value="Activating enzymes of the ubiquitin-like proteins"/>
    <property type="match status" value="1"/>
</dbReference>
<keyword evidence="5" id="KW-0482">Metalloprotease</keyword>
<dbReference type="EMBL" id="LRBG01000001">
    <property type="protein sequence ID" value="KXU91131.1"/>
    <property type="molecule type" value="Genomic_DNA"/>
</dbReference>
<feature type="domain" description="JAB" evidence="7">
    <location>
        <begin position="619"/>
        <end position="737"/>
    </location>
</feature>
<dbReference type="Proteomes" id="UP000075613">
    <property type="component" value="Unassembled WGS sequence"/>
</dbReference>
<dbReference type="InterPro" id="IPR028090">
    <property type="entry name" value="JAB_dom_prok"/>
</dbReference>
<dbReference type="STRING" id="1399968.CI15_00625"/>
<proteinExistence type="predicted"/>
<evidence type="ECO:0000259" key="7">
    <source>
        <dbReference type="Pfam" id="PF14464"/>
    </source>
</evidence>
<dbReference type="InterPro" id="IPR032865">
    <property type="entry name" value="Prok-E2_A"/>
</dbReference>
<dbReference type="Pfam" id="PF14464">
    <property type="entry name" value="Prok-JAB"/>
    <property type="match status" value="1"/>
</dbReference>
<dbReference type="Gene3D" id="3.40.50.720">
    <property type="entry name" value="NAD(P)-binding Rossmann-like Domain"/>
    <property type="match status" value="1"/>
</dbReference>
<evidence type="ECO:0008006" key="10">
    <source>
        <dbReference type="Google" id="ProtNLM"/>
    </source>
</evidence>
<dbReference type="Pfam" id="PF00899">
    <property type="entry name" value="ThiF"/>
    <property type="match status" value="1"/>
</dbReference>
<reference evidence="8 9" key="1">
    <citation type="journal article" date="2015" name="Int. J. Syst. Evol. Microbiol.">
        <title>Burkholderia monticola sp. nov., isolated from mountain soil.</title>
        <authorList>
            <person name="Baek I."/>
            <person name="Seo B."/>
            <person name="Lee I."/>
            <person name="Yi H."/>
            <person name="Chun J."/>
        </authorList>
    </citation>
    <scope>NUCLEOTIDE SEQUENCE [LARGE SCALE GENOMIC DNA]</scope>
    <source>
        <strain evidence="8 9">JC2948</strain>
    </source>
</reference>
<dbReference type="GO" id="GO:0008641">
    <property type="term" value="F:ubiquitin-like modifier activating enzyme activity"/>
    <property type="evidence" value="ECO:0007669"/>
    <property type="project" value="InterPro"/>
</dbReference>
<name>A0A149Q1C7_9BURK</name>
<evidence type="ECO:0000259" key="6">
    <source>
        <dbReference type="Pfam" id="PF00899"/>
    </source>
</evidence>